<name>A0A7S2IC63_9EUKA</name>
<reference evidence="2" key="1">
    <citation type="submission" date="2021-01" db="EMBL/GenBank/DDBJ databases">
        <authorList>
            <person name="Corre E."/>
            <person name="Pelletier E."/>
            <person name="Niang G."/>
            <person name="Scheremetjew M."/>
            <person name="Finn R."/>
            <person name="Kale V."/>
            <person name="Holt S."/>
            <person name="Cochrane G."/>
            <person name="Meng A."/>
            <person name="Brown T."/>
            <person name="Cohen L."/>
        </authorList>
    </citation>
    <scope>NUCLEOTIDE SEQUENCE</scope>
    <source>
        <strain evidence="2">UTEX LB 985</strain>
    </source>
</reference>
<gene>
    <name evidence="2" type="ORF">CBRE1094_LOCUS32888</name>
</gene>
<organism evidence="2">
    <name type="scientific">Haptolina brevifila</name>
    <dbReference type="NCBI Taxonomy" id="156173"/>
    <lineage>
        <taxon>Eukaryota</taxon>
        <taxon>Haptista</taxon>
        <taxon>Haptophyta</taxon>
        <taxon>Prymnesiophyceae</taxon>
        <taxon>Prymnesiales</taxon>
        <taxon>Prymnesiaceae</taxon>
        <taxon>Haptolina</taxon>
    </lineage>
</organism>
<protein>
    <submittedName>
        <fullName evidence="2">Uncharacterized protein</fullName>
    </submittedName>
</protein>
<evidence type="ECO:0000256" key="1">
    <source>
        <dbReference type="SAM" id="MobiDB-lite"/>
    </source>
</evidence>
<sequence length="126" mass="13629">MGKVGRQKKGKASRFDPLSRPVVTAMAIDDVDEAPKKQLSAHQARHLERKRLQKEAQVLKLQRGKVSKADKLAHRGEKKSLTKSLNAIKAEAALLRNAPLPPAATTTAAEPSTFQGFSLPMPGGAR</sequence>
<feature type="region of interest" description="Disordered" evidence="1">
    <location>
        <begin position="102"/>
        <end position="126"/>
    </location>
</feature>
<dbReference type="EMBL" id="HBGU01060560">
    <property type="protein sequence ID" value="CAD9515163.1"/>
    <property type="molecule type" value="Transcribed_RNA"/>
</dbReference>
<dbReference type="AlphaFoldDB" id="A0A7S2IC63"/>
<proteinExistence type="predicted"/>
<evidence type="ECO:0000313" key="2">
    <source>
        <dbReference type="EMBL" id="CAD9515163.1"/>
    </source>
</evidence>
<accession>A0A7S2IC63</accession>